<feature type="region of interest" description="Disordered" evidence="1">
    <location>
        <begin position="1"/>
        <end position="53"/>
    </location>
</feature>
<accession>A0ABT7JDD8</accession>
<feature type="compositionally biased region" description="Basic and acidic residues" evidence="1">
    <location>
        <begin position="14"/>
        <end position="32"/>
    </location>
</feature>
<name>A0ABT7JDD8_9DEIO</name>
<protein>
    <recommendedName>
        <fullName evidence="4">SHOCT domain-containing protein</fullName>
    </recommendedName>
</protein>
<feature type="compositionally biased region" description="Low complexity" evidence="1">
    <location>
        <begin position="35"/>
        <end position="45"/>
    </location>
</feature>
<dbReference type="Proteomes" id="UP001302059">
    <property type="component" value="Unassembled WGS sequence"/>
</dbReference>
<dbReference type="EMBL" id="JASNGB010000001">
    <property type="protein sequence ID" value="MDL2342572.1"/>
    <property type="molecule type" value="Genomic_DNA"/>
</dbReference>
<evidence type="ECO:0008006" key="4">
    <source>
        <dbReference type="Google" id="ProtNLM"/>
    </source>
</evidence>
<evidence type="ECO:0000256" key="1">
    <source>
        <dbReference type="SAM" id="MobiDB-lite"/>
    </source>
</evidence>
<proteinExistence type="predicted"/>
<comment type="caution">
    <text evidence="2">The sequence shown here is derived from an EMBL/GenBank/DDBJ whole genome shotgun (WGS) entry which is preliminary data.</text>
</comment>
<evidence type="ECO:0000313" key="2">
    <source>
        <dbReference type="EMBL" id="MDL2342572.1"/>
    </source>
</evidence>
<organism evidence="2 3">
    <name type="scientific">Deinococcus rhizophilus</name>
    <dbReference type="NCBI Taxonomy" id="3049544"/>
    <lineage>
        <taxon>Bacteria</taxon>
        <taxon>Thermotogati</taxon>
        <taxon>Deinococcota</taxon>
        <taxon>Deinococci</taxon>
        <taxon>Deinococcales</taxon>
        <taxon>Deinococcaceae</taxon>
        <taxon>Deinococcus</taxon>
    </lineage>
</organism>
<gene>
    <name evidence="2" type="ORF">QOL99_00215</name>
</gene>
<reference evidence="2 3" key="1">
    <citation type="submission" date="2023-05" db="EMBL/GenBank/DDBJ databases">
        <authorList>
            <person name="Gao F."/>
        </authorList>
    </citation>
    <scope>NUCLEOTIDE SEQUENCE [LARGE SCALE GENOMIC DNA]</scope>
    <source>
        <strain evidence="2 3">MIMF12</strain>
    </source>
</reference>
<evidence type="ECO:0000313" key="3">
    <source>
        <dbReference type="Proteomes" id="UP001302059"/>
    </source>
</evidence>
<sequence>MNPTPSPQHATLTSRERERERQRLRQQLERGEITPQQAEAALARLQPPPPLRG</sequence>
<dbReference type="RefSeq" id="WP_158679888.1">
    <property type="nucleotide sequence ID" value="NZ_JASNGB010000001.1"/>
</dbReference>
<keyword evidence="3" id="KW-1185">Reference proteome</keyword>